<comment type="caution">
    <text evidence="2">The sequence shown here is derived from an EMBL/GenBank/DDBJ whole genome shotgun (WGS) entry which is preliminary data.</text>
</comment>
<dbReference type="PROSITE" id="PS50817">
    <property type="entry name" value="INTEIN_N_TER"/>
    <property type="match status" value="1"/>
</dbReference>
<dbReference type="Pfam" id="PF13403">
    <property type="entry name" value="Hint_2"/>
    <property type="match status" value="1"/>
</dbReference>
<dbReference type="SUPFAM" id="SSF51294">
    <property type="entry name" value="Hedgehog/intein (Hint) domain"/>
    <property type="match status" value="1"/>
</dbReference>
<dbReference type="InterPro" id="IPR028992">
    <property type="entry name" value="Hedgehog/Intein_dom"/>
</dbReference>
<dbReference type="Proteomes" id="UP001143364">
    <property type="component" value="Unassembled WGS sequence"/>
</dbReference>
<gene>
    <name evidence="2" type="ORF">GCM10008171_13230</name>
</gene>
<dbReference type="InterPro" id="IPR006141">
    <property type="entry name" value="Intein_N"/>
</dbReference>
<evidence type="ECO:0000313" key="3">
    <source>
        <dbReference type="Proteomes" id="UP001143364"/>
    </source>
</evidence>
<dbReference type="GO" id="GO:0016539">
    <property type="term" value="P:intein-mediated protein splicing"/>
    <property type="evidence" value="ECO:0007669"/>
    <property type="project" value="InterPro"/>
</dbReference>
<name>A0A9W6JHW2_9HYPH</name>
<proteinExistence type="predicted"/>
<protein>
    <recommendedName>
        <fullName evidence="1">Hedgehog/Intein (Hint) domain-containing protein</fullName>
    </recommendedName>
</protein>
<evidence type="ECO:0000259" key="1">
    <source>
        <dbReference type="Pfam" id="PF13403"/>
    </source>
</evidence>
<evidence type="ECO:0000313" key="2">
    <source>
        <dbReference type="EMBL" id="GLK76069.1"/>
    </source>
</evidence>
<dbReference type="Gene3D" id="2.170.16.10">
    <property type="entry name" value="Hedgehog/Intein (Hint) domain"/>
    <property type="match status" value="1"/>
</dbReference>
<dbReference type="EMBL" id="BSFK01000005">
    <property type="protein sequence ID" value="GLK76069.1"/>
    <property type="molecule type" value="Genomic_DNA"/>
</dbReference>
<organism evidence="2 3">
    <name type="scientific">Methylopila jiangsuensis</name>
    <dbReference type="NCBI Taxonomy" id="586230"/>
    <lineage>
        <taxon>Bacteria</taxon>
        <taxon>Pseudomonadati</taxon>
        <taxon>Pseudomonadota</taxon>
        <taxon>Alphaproteobacteria</taxon>
        <taxon>Hyphomicrobiales</taxon>
        <taxon>Methylopilaceae</taxon>
        <taxon>Methylopila</taxon>
    </lineage>
</organism>
<reference evidence="2" key="1">
    <citation type="journal article" date="2014" name="Int. J. Syst. Evol. Microbiol.">
        <title>Complete genome sequence of Corynebacterium casei LMG S-19264T (=DSM 44701T), isolated from a smear-ripened cheese.</title>
        <authorList>
            <consortium name="US DOE Joint Genome Institute (JGI-PGF)"/>
            <person name="Walter F."/>
            <person name="Albersmeier A."/>
            <person name="Kalinowski J."/>
            <person name="Ruckert C."/>
        </authorList>
    </citation>
    <scope>NUCLEOTIDE SEQUENCE</scope>
    <source>
        <strain evidence="2">VKM B-2555</strain>
    </source>
</reference>
<feature type="domain" description="Hedgehog/Intein (Hint)" evidence="1">
    <location>
        <begin position="112"/>
        <end position="248"/>
    </location>
</feature>
<dbReference type="AlphaFoldDB" id="A0A9W6JHW2"/>
<dbReference type="InterPro" id="IPR036844">
    <property type="entry name" value="Hint_dom_sf"/>
</dbReference>
<accession>A0A9W6JHW2</accession>
<reference evidence="2" key="2">
    <citation type="submission" date="2023-01" db="EMBL/GenBank/DDBJ databases">
        <authorList>
            <person name="Sun Q."/>
            <person name="Evtushenko L."/>
        </authorList>
    </citation>
    <scope>NUCLEOTIDE SEQUENCE</scope>
    <source>
        <strain evidence="2">VKM B-2555</strain>
    </source>
</reference>
<sequence>MATFNYSFAGLYSLDNGAYTYSMSASQNDFLTDNDGSDTVFSVGENLDFSSGSAGLFEGVTTIGDHVYVVVSNPNDPSQIALAGPSDPGADGGPGWPQTIDPADINAADFATCFAAGAPIATPHGERAVETLAIGDLILTADGRAVPVKWVGRQTVHRVFTPEFGFRPVRIRAGALDENVPHADLVVTSDHGMLIDDLVVQAGALVNDRSITRVPYADLPEQATYFHIETENHEAILAAGAPAETFVDNVTRRRFDNHAEYAALYDVEAYAIEEMDRPRVKAARQLPAAIRARLERRADAIDGASAAEAA</sequence>
<keyword evidence="3" id="KW-1185">Reference proteome</keyword>